<proteinExistence type="predicted"/>
<protein>
    <submittedName>
        <fullName evidence="1">Uncharacterized protein</fullName>
    </submittedName>
</protein>
<dbReference type="AlphaFoldDB" id="A0AA88HA47"/>
<keyword evidence="2" id="KW-1185">Reference proteome</keyword>
<evidence type="ECO:0000313" key="1">
    <source>
        <dbReference type="EMBL" id="KAK2701657.1"/>
    </source>
</evidence>
<dbReference type="EMBL" id="JAVRJZ010002510">
    <property type="protein sequence ID" value="KAK2701657.1"/>
    <property type="molecule type" value="Genomic_DNA"/>
</dbReference>
<evidence type="ECO:0000313" key="2">
    <source>
        <dbReference type="Proteomes" id="UP001187531"/>
    </source>
</evidence>
<name>A0AA88HA47_ARTSF</name>
<dbReference type="Proteomes" id="UP001187531">
    <property type="component" value="Unassembled WGS sequence"/>
</dbReference>
<accession>A0AA88HA47</accession>
<gene>
    <name evidence="1" type="ORF">QYM36_019702</name>
</gene>
<reference evidence="1" key="1">
    <citation type="submission" date="2023-07" db="EMBL/GenBank/DDBJ databases">
        <title>Chromosome-level genome assembly of Artemia franciscana.</title>
        <authorList>
            <person name="Jo E."/>
        </authorList>
    </citation>
    <scope>NUCLEOTIDE SEQUENCE</scope>
    <source>
        <tissue evidence="1">Whole body</tissue>
    </source>
</reference>
<sequence>MNDLIEAFYLESNDIFDNYEASPKKNRVYPEPELGNLYSPTIGNVDTDNIFAQSTSDPLLAFLYAPLTGNVDMGNLYAPSDINSDTSALSSSDPPTDNYA</sequence>
<comment type="caution">
    <text evidence="1">The sequence shown here is derived from an EMBL/GenBank/DDBJ whole genome shotgun (WGS) entry which is preliminary data.</text>
</comment>
<organism evidence="1 2">
    <name type="scientific">Artemia franciscana</name>
    <name type="common">Brine shrimp</name>
    <name type="synonym">Artemia sanfranciscana</name>
    <dbReference type="NCBI Taxonomy" id="6661"/>
    <lineage>
        <taxon>Eukaryota</taxon>
        <taxon>Metazoa</taxon>
        <taxon>Ecdysozoa</taxon>
        <taxon>Arthropoda</taxon>
        <taxon>Crustacea</taxon>
        <taxon>Branchiopoda</taxon>
        <taxon>Anostraca</taxon>
        <taxon>Artemiidae</taxon>
        <taxon>Artemia</taxon>
    </lineage>
</organism>